<dbReference type="Proteomes" id="UP000245771">
    <property type="component" value="Unassembled WGS sequence"/>
</dbReference>
<dbReference type="EC" id="2.1.1.386" evidence="11"/>
<name>A0A316VJ85_9BASI</name>
<dbReference type="GO" id="GO:0005634">
    <property type="term" value="C:nucleus"/>
    <property type="evidence" value="ECO:0007669"/>
    <property type="project" value="TreeGrafter"/>
</dbReference>
<dbReference type="RefSeq" id="XP_025356393.1">
    <property type="nucleotide sequence ID" value="XM_025502457.1"/>
</dbReference>
<proteinExistence type="inferred from homology"/>
<dbReference type="GO" id="GO:0046872">
    <property type="term" value="F:metal ion binding"/>
    <property type="evidence" value="ECO:0007669"/>
    <property type="project" value="UniProtKB-KW"/>
</dbReference>
<evidence type="ECO:0000256" key="4">
    <source>
        <dbReference type="ARBA" id="ARBA00022603"/>
    </source>
</evidence>
<keyword evidence="5" id="KW-0808">Transferase</keyword>
<dbReference type="GO" id="GO:0001510">
    <property type="term" value="P:RNA methylation"/>
    <property type="evidence" value="ECO:0007669"/>
    <property type="project" value="InterPro"/>
</dbReference>
<dbReference type="Gene3D" id="3.40.50.150">
    <property type="entry name" value="Vaccinia Virus protein VP39"/>
    <property type="match status" value="1"/>
</dbReference>
<comment type="catalytic activity">
    <reaction evidence="12">
        <text>small RNA 3'-end nucleotide + S-adenosyl-L-methionine = small RNA 3'-end 2'-O-methylnucleotide + S-adenosyl-L-homocysteine + H(+)</text>
        <dbReference type="Rhea" id="RHEA:37887"/>
        <dbReference type="Rhea" id="RHEA-COMP:10415"/>
        <dbReference type="Rhea" id="RHEA-COMP:10416"/>
        <dbReference type="ChEBI" id="CHEBI:15378"/>
        <dbReference type="ChEBI" id="CHEBI:57856"/>
        <dbReference type="ChEBI" id="CHEBI:59789"/>
        <dbReference type="ChEBI" id="CHEBI:74896"/>
        <dbReference type="ChEBI" id="CHEBI:74898"/>
        <dbReference type="EC" id="2.1.1.386"/>
    </reaction>
</comment>
<evidence type="ECO:0000256" key="11">
    <source>
        <dbReference type="ARBA" id="ARBA00035025"/>
    </source>
</evidence>
<sequence>MWSEPSEEWKEGFKAAFQVTNHPFLQLPSIAPKKIICIDKDVATLSKLGAQIDSNKVTEQQQSLLRFSQLKVELNATDYRNIDFPNVEIDVLVASEFIEHLEDDCLDEFGPRVLGDWKPKEVIITTPNYSFNVKFKNDQHRSTKYKDPTGRTDRVFRHSDHKFEWTKNEFRSWIEKIAEKYEYQAKFDEVGKGYQRIDGEKQEDLTDGEDARCASQCCILTRIWPKEQSESSIAQESEVSYRTAYTFMASDIQVCEDEGFDTFEDAFEDLAIETEEGLMANLYQIWLDEEVRKAYHGRLESFLPNAKSMQGKGYTMVVKEGDIYILKKAIPI</sequence>
<dbReference type="GO" id="GO:0003723">
    <property type="term" value="F:RNA binding"/>
    <property type="evidence" value="ECO:0007669"/>
    <property type="project" value="UniProtKB-KW"/>
</dbReference>
<dbReference type="GO" id="GO:0090486">
    <property type="term" value="F:small RNA 2'-O-methyltransferase activity"/>
    <property type="evidence" value="ECO:0007669"/>
    <property type="project" value="UniProtKB-EC"/>
</dbReference>
<evidence type="ECO:0000256" key="9">
    <source>
        <dbReference type="ARBA" id="ARBA00022884"/>
    </source>
</evidence>
<keyword evidence="14" id="KW-1185">Reference proteome</keyword>
<dbReference type="EMBL" id="KZ819603">
    <property type="protein sequence ID" value="PWN36091.1"/>
    <property type="molecule type" value="Genomic_DNA"/>
</dbReference>
<comment type="cofactor">
    <cofactor evidence="1">
        <name>Mg(2+)</name>
        <dbReference type="ChEBI" id="CHEBI:18420"/>
    </cofactor>
</comment>
<keyword evidence="8" id="KW-0460">Magnesium</keyword>
<comment type="similarity">
    <text evidence="2">Belongs to the methyltransferase superfamily. HEN1 family.</text>
</comment>
<keyword evidence="7" id="KW-0479">Metal-binding</keyword>
<evidence type="ECO:0000256" key="10">
    <source>
        <dbReference type="ARBA" id="ARBA00023158"/>
    </source>
</evidence>
<evidence type="ECO:0000256" key="2">
    <source>
        <dbReference type="ARBA" id="ARBA00009026"/>
    </source>
</evidence>
<dbReference type="GO" id="GO:0030422">
    <property type="term" value="P:siRNA processing"/>
    <property type="evidence" value="ECO:0007669"/>
    <property type="project" value="TreeGrafter"/>
</dbReference>
<dbReference type="PANTHER" id="PTHR21404:SF3">
    <property type="entry name" value="SMALL RNA 2'-O-METHYLTRANSFERASE"/>
    <property type="match status" value="1"/>
</dbReference>
<accession>A0A316VJ85</accession>
<organism evidence="13 14">
    <name type="scientific">Meira miltonrushii</name>
    <dbReference type="NCBI Taxonomy" id="1280837"/>
    <lineage>
        <taxon>Eukaryota</taxon>
        <taxon>Fungi</taxon>
        <taxon>Dikarya</taxon>
        <taxon>Basidiomycota</taxon>
        <taxon>Ustilaginomycotina</taxon>
        <taxon>Exobasidiomycetes</taxon>
        <taxon>Exobasidiales</taxon>
        <taxon>Brachybasidiaceae</taxon>
        <taxon>Meira</taxon>
    </lineage>
</organism>
<keyword evidence="9" id="KW-0694">RNA-binding</keyword>
<dbReference type="GO" id="GO:0005737">
    <property type="term" value="C:cytoplasm"/>
    <property type="evidence" value="ECO:0007669"/>
    <property type="project" value="TreeGrafter"/>
</dbReference>
<dbReference type="GeneID" id="37024238"/>
<evidence type="ECO:0000256" key="7">
    <source>
        <dbReference type="ARBA" id="ARBA00022723"/>
    </source>
</evidence>
<evidence type="ECO:0000256" key="6">
    <source>
        <dbReference type="ARBA" id="ARBA00022691"/>
    </source>
</evidence>
<evidence type="ECO:0000313" key="14">
    <source>
        <dbReference type="Proteomes" id="UP000245771"/>
    </source>
</evidence>
<dbReference type="OrthoDB" id="2154311at2759"/>
<evidence type="ECO:0000256" key="8">
    <source>
        <dbReference type="ARBA" id="ARBA00022842"/>
    </source>
</evidence>
<keyword evidence="10" id="KW-0943">RNA-mediated gene silencing</keyword>
<keyword evidence="4" id="KW-0489">Methyltransferase</keyword>
<dbReference type="InParanoid" id="A0A316VJ85"/>
<dbReference type="InterPro" id="IPR026610">
    <property type="entry name" value="Hen1"/>
</dbReference>
<evidence type="ECO:0000313" key="13">
    <source>
        <dbReference type="EMBL" id="PWN36091.1"/>
    </source>
</evidence>
<evidence type="ECO:0000256" key="3">
    <source>
        <dbReference type="ARBA" id="ARBA00021330"/>
    </source>
</evidence>
<evidence type="ECO:0000256" key="1">
    <source>
        <dbReference type="ARBA" id="ARBA00001946"/>
    </source>
</evidence>
<protein>
    <recommendedName>
        <fullName evidence="3">Small RNA 2'-O-methyltransferase</fullName>
        <ecNumber evidence="11">2.1.1.386</ecNumber>
    </recommendedName>
</protein>
<dbReference type="InterPro" id="IPR029063">
    <property type="entry name" value="SAM-dependent_MTases_sf"/>
</dbReference>
<dbReference type="PANTHER" id="PTHR21404">
    <property type="entry name" value="HEN1"/>
    <property type="match status" value="1"/>
</dbReference>
<reference evidence="13 14" key="1">
    <citation type="journal article" date="2018" name="Mol. Biol. Evol.">
        <title>Broad Genomic Sampling Reveals a Smut Pathogenic Ancestry of the Fungal Clade Ustilaginomycotina.</title>
        <authorList>
            <person name="Kijpornyongpan T."/>
            <person name="Mondo S.J."/>
            <person name="Barry K."/>
            <person name="Sandor L."/>
            <person name="Lee J."/>
            <person name="Lipzen A."/>
            <person name="Pangilinan J."/>
            <person name="LaButti K."/>
            <person name="Hainaut M."/>
            <person name="Henrissat B."/>
            <person name="Grigoriev I.V."/>
            <person name="Spatafora J.W."/>
            <person name="Aime M.C."/>
        </authorList>
    </citation>
    <scope>NUCLEOTIDE SEQUENCE [LARGE SCALE GENOMIC DNA]</scope>
    <source>
        <strain evidence="13 14">MCA 3882</strain>
    </source>
</reference>
<evidence type="ECO:0000256" key="5">
    <source>
        <dbReference type="ARBA" id="ARBA00022679"/>
    </source>
</evidence>
<dbReference type="AlphaFoldDB" id="A0A316VJ85"/>
<gene>
    <name evidence="13" type="ORF">FA14DRAFT_51709</name>
</gene>
<keyword evidence="6" id="KW-0949">S-adenosyl-L-methionine</keyword>
<evidence type="ECO:0000256" key="12">
    <source>
        <dbReference type="ARBA" id="ARBA00048418"/>
    </source>
</evidence>